<dbReference type="InterPro" id="IPR016164">
    <property type="entry name" value="FAD-linked_Oxase-like_C"/>
</dbReference>
<evidence type="ECO:0000259" key="10">
    <source>
        <dbReference type="PROSITE" id="PS51387"/>
    </source>
</evidence>
<dbReference type="EMBL" id="WFLN01000008">
    <property type="protein sequence ID" value="KAB8029084.1"/>
    <property type="molecule type" value="Genomic_DNA"/>
</dbReference>
<keyword evidence="4 7" id="KW-0274">FAD</keyword>
<name>A0A833JBC0_9BACT</name>
<protein>
    <submittedName>
        <fullName evidence="11">FAD-binding protein</fullName>
    </submittedName>
</protein>
<feature type="binding site" evidence="6">
    <location>
        <position position="420"/>
    </location>
    <ligand>
        <name>substrate</name>
    </ligand>
</feature>
<evidence type="ECO:0000256" key="3">
    <source>
        <dbReference type="ARBA" id="ARBA00022630"/>
    </source>
</evidence>
<accession>A0A833JBC0</accession>
<dbReference type="AlphaFoldDB" id="A0A833JBC0"/>
<comment type="caution">
    <text evidence="11">The sequence shown here is derived from an EMBL/GenBank/DDBJ whole genome shotgun (WGS) entry which is preliminary data.</text>
</comment>
<dbReference type="InterPro" id="IPR016166">
    <property type="entry name" value="FAD-bd_PCMH"/>
</dbReference>
<feature type="region of interest" description="Disordered" evidence="9">
    <location>
        <begin position="582"/>
        <end position="604"/>
    </location>
</feature>
<dbReference type="GO" id="GO:0008610">
    <property type="term" value="P:lipid biosynthetic process"/>
    <property type="evidence" value="ECO:0007669"/>
    <property type="project" value="InterPro"/>
</dbReference>
<dbReference type="Gene3D" id="3.30.465.10">
    <property type="match status" value="1"/>
</dbReference>
<evidence type="ECO:0000313" key="12">
    <source>
        <dbReference type="Proteomes" id="UP000442694"/>
    </source>
</evidence>
<gene>
    <name evidence="11" type="ORF">GCL57_11125</name>
</gene>
<dbReference type="SUPFAM" id="SSF56176">
    <property type="entry name" value="FAD-binding/transporter-associated domain-like"/>
    <property type="match status" value="1"/>
</dbReference>
<evidence type="ECO:0000256" key="7">
    <source>
        <dbReference type="PIRSR" id="PIRSR625650-3"/>
    </source>
</evidence>
<dbReference type="Gene3D" id="3.30.70.3450">
    <property type="match status" value="1"/>
</dbReference>
<reference evidence="11 12" key="1">
    <citation type="submission" date="2019-10" db="EMBL/GenBank/DDBJ databases">
        <title>New genus of Silvanigrellaceae.</title>
        <authorList>
            <person name="Pitt A."/>
            <person name="Hahn M.W."/>
        </authorList>
    </citation>
    <scope>NUCLEOTIDE SEQUENCE [LARGE SCALE GENOMIC DNA]</scope>
    <source>
        <strain evidence="11 12">33A1-SZDP</strain>
    </source>
</reference>
<dbReference type="InterPro" id="IPR016169">
    <property type="entry name" value="FAD-bd_PCMH_sub2"/>
</dbReference>
<evidence type="ECO:0000256" key="2">
    <source>
        <dbReference type="ARBA" id="ARBA00008000"/>
    </source>
</evidence>
<organism evidence="11 12">
    <name type="scientific">Fluviispira multicolorata</name>
    <dbReference type="NCBI Taxonomy" id="2654512"/>
    <lineage>
        <taxon>Bacteria</taxon>
        <taxon>Pseudomonadati</taxon>
        <taxon>Bdellovibrionota</taxon>
        <taxon>Oligoflexia</taxon>
        <taxon>Silvanigrellales</taxon>
        <taxon>Silvanigrellaceae</taxon>
        <taxon>Fluviispira</taxon>
    </lineage>
</organism>
<dbReference type="Pfam" id="PF01565">
    <property type="entry name" value="FAD_binding_4"/>
    <property type="match status" value="1"/>
</dbReference>
<sequence length="604" mass="67816">MLNSWEEYFMMKWWGWGDPNKSFPIEDKPNLWPWIKKTISISENKKIAEPVKREDIKLSPVNISEDFLSEIKQILKNDQISTTEDDRLLHSYGKSYADLFYVRKGIVKKSPDIILYPLSHDEVENIIKIANTHNVCVIPFGGGTNIVGGVDPRDQTVTEKGPRCIVTLDMCLMNKLISIDPQSQTAVIQAGVLGPKLEKDLSEKGWALGHFPDSFEYSTLGGWLATRSAGMQSDAYGKIEDMLVSLKMVTPSGTIITRTTPASSAGPDINRLIVGSEGILGVITEATMRIHRTPAAKDYRGYLFPNFEKGVEAIRECVDKNWIPSMIRFQDEGETQLAFNLKSPKKGIESIVQKQLKKILSVTGYARPCIMVVGFEGDDKQVQIIANEATKILKKHRAFSLGKGIGKTWSKDKFNIPYLRDYIMDYGVMTDVAETAAVWSKLINVHKKTIEEMNKYFKSHGDGTGYIGCHISHTYKTGACLYFTYAAKQIIGKEIEQYYGYKKIITDTFMKNGATLTHHHAVGYEHSPWMESEISSTGLKALKGIKNTLDPKNILNPGKVFPVEEEMRLGVFGIDAPEIVNQSKSRAKKRSGQTGRNLHEDTIR</sequence>
<dbReference type="Gene3D" id="1.10.45.10">
    <property type="entry name" value="Vanillyl-alcohol Oxidase, Chain A, domain 4"/>
    <property type="match status" value="1"/>
</dbReference>
<dbReference type="Proteomes" id="UP000442694">
    <property type="component" value="Unassembled WGS sequence"/>
</dbReference>
<proteinExistence type="inferred from homology"/>
<dbReference type="Gene3D" id="3.30.43.10">
    <property type="entry name" value="Uridine Diphospho-n-acetylenolpyruvylglucosamine Reductase, domain 2"/>
    <property type="match status" value="1"/>
</dbReference>
<evidence type="ECO:0000256" key="8">
    <source>
        <dbReference type="PIRSR" id="PIRSR625650-4"/>
    </source>
</evidence>
<dbReference type="Pfam" id="PF02913">
    <property type="entry name" value="FAD-oxidase_C"/>
    <property type="match status" value="1"/>
</dbReference>
<dbReference type="InterPro" id="IPR016167">
    <property type="entry name" value="FAD-bd_PCMH_sub1"/>
</dbReference>
<dbReference type="SUPFAM" id="SSF55103">
    <property type="entry name" value="FAD-linked oxidases, C-terminal domain"/>
    <property type="match status" value="1"/>
</dbReference>
<keyword evidence="3" id="KW-0285">Flavoprotein</keyword>
<evidence type="ECO:0000256" key="1">
    <source>
        <dbReference type="ARBA" id="ARBA00001974"/>
    </source>
</evidence>
<evidence type="ECO:0000256" key="9">
    <source>
        <dbReference type="SAM" id="MobiDB-lite"/>
    </source>
</evidence>
<dbReference type="InterPro" id="IPR004113">
    <property type="entry name" value="FAD-bd_oxidored_4_C"/>
</dbReference>
<comment type="similarity">
    <text evidence="2">Belongs to the FAD-binding oxidoreductase/transferase type 4 family.</text>
</comment>
<evidence type="ECO:0000313" key="11">
    <source>
        <dbReference type="EMBL" id="KAB8029084.1"/>
    </source>
</evidence>
<comment type="cofactor">
    <cofactor evidence="1 7">
        <name>FAD</name>
        <dbReference type="ChEBI" id="CHEBI:57692"/>
    </cofactor>
</comment>
<dbReference type="FunFam" id="1.10.45.10:FF:000001">
    <property type="entry name" value="D-lactate dehydrogenase mitochondrial"/>
    <property type="match status" value="1"/>
</dbReference>
<feature type="binding site" evidence="7">
    <location>
        <begin position="277"/>
        <end position="283"/>
    </location>
    <ligand>
        <name>FAD</name>
        <dbReference type="ChEBI" id="CHEBI:57692"/>
    </ligand>
</feature>
<feature type="binding site" evidence="7">
    <location>
        <begin position="213"/>
        <end position="219"/>
    </location>
    <ligand>
        <name>FAD</name>
        <dbReference type="ChEBI" id="CHEBI:57692"/>
    </ligand>
</feature>
<dbReference type="InterPro" id="IPR016171">
    <property type="entry name" value="Vanillyl_alc_oxidase_C-sub2"/>
</dbReference>
<dbReference type="GO" id="GO:0071949">
    <property type="term" value="F:FAD binding"/>
    <property type="evidence" value="ECO:0007669"/>
    <property type="project" value="InterPro"/>
</dbReference>
<dbReference type="PANTHER" id="PTHR46568">
    <property type="entry name" value="ALKYLDIHYDROXYACETONEPHOSPHATE SYNTHASE, PEROXISOMAL"/>
    <property type="match status" value="1"/>
</dbReference>
<feature type="domain" description="FAD-binding PCMH-type" evidence="10">
    <location>
        <begin position="107"/>
        <end position="293"/>
    </location>
</feature>
<evidence type="ECO:0000256" key="5">
    <source>
        <dbReference type="PIRSR" id="PIRSR625650-1"/>
    </source>
</evidence>
<dbReference type="GO" id="GO:0008609">
    <property type="term" value="F:alkylglycerone-phosphate synthase activity"/>
    <property type="evidence" value="ECO:0007669"/>
    <property type="project" value="InterPro"/>
</dbReference>
<feature type="site" description="Important for enzyme activity" evidence="8">
    <location>
        <position position="328"/>
    </location>
</feature>
<evidence type="ECO:0000256" key="4">
    <source>
        <dbReference type="ARBA" id="ARBA00022827"/>
    </source>
</evidence>
<keyword evidence="12" id="KW-1185">Reference proteome</keyword>
<dbReference type="Gene3D" id="3.30.300.330">
    <property type="match status" value="1"/>
</dbReference>
<dbReference type="InterPro" id="IPR025650">
    <property type="entry name" value="Alkyl-DHAP_Synthase"/>
</dbReference>
<dbReference type="InterPro" id="IPR006094">
    <property type="entry name" value="Oxid_FAD_bind_N"/>
</dbReference>
<feature type="active site" description="Proton donor/acceptor" evidence="5">
    <location>
        <position position="482"/>
    </location>
</feature>
<evidence type="ECO:0000256" key="6">
    <source>
        <dbReference type="PIRSR" id="PIRSR625650-2"/>
    </source>
</evidence>
<dbReference type="PANTHER" id="PTHR46568:SF1">
    <property type="entry name" value="ALKYLDIHYDROXYACETONEPHOSPHATE SYNTHASE, PEROXISOMAL"/>
    <property type="match status" value="1"/>
</dbReference>
<dbReference type="PROSITE" id="PS51387">
    <property type="entry name" value="FAD_PCMH"/>
    <property type="match status" value="1"/>
</dbReference>
<dbReference type="InterPro" id="IPR036318">
    <property type="entry name" value="FAD-bd_PCMH-like_sf"/>
</dbReference>